<dbReference type="Proteomes" id="UP000887565">
    <property type="component" value="Unplaced"/>
</dbReference>
<protein>
    <submittedName>
        <fullName evidence="2">Uncharacterized protein</fullName>
    </submittedName>
</protein>
<dbReference type="WBParaSite" id="nRc.2.0.1.t00972-RA">
    <property type="protein sequence ID" value="nRc.2.0.1.t00972-RA"/>
    <property type="gene ID" value="nRc.2.0.1.g00972"/>
</dbReference>
<keyword evidence="1" id="KW-1185">Reference proteome</keyword>
<evidence type="ECO:0000313" key="1">
    <source>
        <dbReference type="Proteomes" id="UP000887565"/>
    </source>
</evidence>
<sequence>MVRVFAAGIFVENRKFLLSDRVITVLDSKIRLMHGYYVSVDFRGDRLNVHETGSYCSDGISLKRTKSSTKIIKSYSAAHLDHIGWQTAKYLSKLSKTMDKTLTNLLKASNAEYALQAKPPNVHRPLAMHQSTTGNVKDVHTSASAKFRTYKSGTTKILGIP</sequence>
<dbReference type="AlphaFoldDB" id="A0A915HG14"/>
<proteinExistence type="predicted"/>
<organism evidence="1 2">
    <name type="scientific">Romanomermis culicivorax</name>
    <name type="common">Nematode worm</name>
    <dbReference type="NCBI Taxonomy" id="13658"/>
    <lineage>
        <taxon>Eukaryota</taxon>
        <taxon>Metazoa</taxon>
        <taxon>Ecdysozoa</taxon>
        <taxon>Nematoda</taxon>
        <taxon>Enoplea</taxon>
        <taxon>Dorylaimia</taxon>
        <taxon>Mermithida</taxon>
        <taxon>Mermithoidea</taxon>
        <taxon>Mermithidae</taxon>
        <taxon>Romanomermis</taxon>
    </lineage>
</organism>
<name>A0A915HG14_ROMCU</name>
<accession>A0A915HG14</accession>
<evidence type="ECO:0000313" key="2">
    <source>
        <dbReference type="WBParaSite" id="nRc.2.0.1.t00972-RA"/>
    </source>
</evidence>
<reference evidence="2" key="1">
    <citation type="submission" date="2022-11" db="UniProtKB">
        <authorList>
            <consortium name="WormBaseParasite"/>
        </authorList>
    </citation>
    <scope>IDENTIFICATION</scope>
</reference>